<feature type="domain" description="Mechanosensitive ion channel MscS C-terminal" evidence="10">
    <location>
        <begin position="315"/>
        <end position="396"/>
    </location>
</feature>
<name>K9UCS4_CHAP6</name>
<evidence type="ECO:0000256" key="1">
    <source>
        <dbReference type="ARBA" id="ARBA00004651"/>
    </source>
</evidence>
<dbReference type="eggNOG" id="COG0668">
    <property type="taxonomic scope" value="Bacteria"/>
</dbReference>
<dbReference type="GO" id="GO:0008381">
    <property type="term" value="F:mechanosensitive monoatomic ion channel activity"/>
    <property type="evidence" value="ECO:0007669"/>
    <property type="project" value="InterPro"/>
</dbReference>
<sequence>MIPSVSVAQDTPPVAVPSPSPQISTPTDGVFFADIMVRGQVILQIGSLDNLSASDRARIINRRIASFLAQSQSNGAITVQTDLQRGVATLQRNNRILMTVTQQDAQDFGVGVEALAQQWATALNRAFDEPPLAIDVGQRLYSTIRQFQRDSIDRLPSILGAMLTVLVTMFLAGSIKQITLAASERWEIDYNSKTLVSRIVYSSIWVFGTLVALGVLGLNFATLVGTLGLTSVAIGFSLRDILSNYFSGIILLVSRPFRVGDQIIIQDFEGTVTYIQLRATTLITYDGRTISIPNLQVFTATIINNTASELRRSSLTIEIDYDTDIARVKEVIHQAAVTVESVVADPPLDILVRELAVSGVKIEVRFWVNSRRLSFLESTSQVAQSIKEAMQAAGIALPNEVYTVQFKDLPRSCDAPSERLSDVGVKGEG</sequence>
<dbReference type="InterPro" id="IPR045275">
    <property type="entry name" value="MscS_archaea/bacteria_type"/>
</dbReference>
<dbReference type="AlphaFoldDB" id="K9UCS4"/>
<dbReference type="Proteomes" id="UP000010366">
    <property type="component" value="Chromosome"/>
</dbReference>
<keyword evidence="6 8" id="KW-0472">Membrane</keyword>
<comment type="similarity">
    <text evidence="2">Belongs to the MscS (TC 1.A.23) family.</text>
</comment>
<keyword evidence="5 8" id="KW-1133">Transmembrane helix</keyword>
<dbReference type="Pfam" id="PF21082">
    <property type="entry name" value="MS_channel_3rd"/>
    <property type="match status" value="1"/>
</dbReference>
<dbReference type="SUPFAM" id="SSF50182">
    <property type="entry name" value="Sm-like ribonucleoproteins"/>
    <property type="match status" value="1"/>
</dbReference>
<keyword evidence="12" id="KW-1185">Reference proteome</keyword>
<proteinExistence type="inferred from homology"/>
<dbReference type="Gene3D" id="1.10.287.1260">
    <property type="match status" value="1"/>
</dbReference>
<dbReference type="Gene3D" id="3.30.70.100">
    <property type="match status" value="1"/>
</dbReference>
<evidence type="ECO:0000256" key="7">
    <source>
        <dbReference type="SAM" id="MobiDB-lite"/>
    </source>
</evidence>
<dbReference type="InterPro" id="IPR011066">
    <property type="entry name" value="MscS_channel_C_sf"/>
</dbReference>
<dbReference type="EMBL" id="CP003600">
    <property type="protein sequence ID" value="AFY92630.1"/>
    <property type="molecule type" value="Genomic_DNA"/>
</dbReference>
<dbReference type="PATRIC" id="fig|1173020.3.peg.1689"/>
<dbReference type="PANTHER" id="PTHR30221:SF1">
    <property type="entry name" value="SMALL-CONDUCTANCE MECHANOSENSITIVE CHANNEL"/>
    <property type="match status" value="1"/>
</dbReference>
<dbReference type="STRING" id="1173020.Cha6605_1462"/>
<feature type="domain" description="Mechanosensitive ion channel MscS" evidence="9">
    <location>
        <begin position="240"/>
        <end position="305"/>
    </location>
</feature>
<reference evidence="11 12" key="1">
    <citation type="submission" date="2012-05" db="EMBL/GenBank/DDBJ databases">
        <title>Finished chromosome of genome of Chamaesiphon sp. PCC 6605.</title>
        <authorList>
            <consortium name="US DOE Joint Genome Institute"/>
            <person name="Gugger M."/>
            <person name="Coursin T."/>
            <person name="Rippka R."/>
            <person name="Tandeau De Marsac N."/>
            <person name="Huntemann M."/>
            <person name="Wei C.-L."/>
            <person name="Han J."/>
            <person name="Detter J.C."/>
            <person name="Han C."/>
            <person name="Tapia R."/>
            <person name="Chen A."/>
            <person name="Kyrpides N."/>
            <person name="Mavromatis K."/>
            <person name="Markowitz V."/>
            <person name="Szeto E."/>
            <person name="Ivanova N."/>
            <person name="Pagani I."/>
            <person name="Pati A."/>
            <person name="Goodwin L."/>
            <person name="Nordberg H.P."/>
            <person name="Cantor M.N."/>
            <person name="Hua S.X."/>
            <person name="Woyke T."/>
            <person name="Kerfeld C.A."/>
        </authorList>
    </citation>
    <scope>NUCLEOTIDE SEQUENCE [LARGE SCALE GENOMIC DNA]</scope>
    <source>
        <strain evidence="12">ATCC 27169 / PCC 6605</strain>
    </source>
</reference>
<evidence type="ECO:0000256" key="4">
    <source>
        <dbReference type="ARBA" id="ARBA00022692"/>
    </source>
</evidence>
<evidence type="ECO:0000256" key="8">
    <source>
        <dbReference type="SAM" id="Phobius"/>
    </source>
</evidence>
<dbReference type="HOGENOM" id="CLU_037945_7_0_3"/>
<dbReference type="Gene3D" id="2.30.30.60">
    <property type="match status" value="1"/>
</dbReference>
<dbReference type="InterPro" id="IPR006685">
    <property type="entry name" value="MscS_channel_2nd"/>
</dbReference>
<dbReference type="InterPro" id="IPR010920">
    <property type="entry name" value="LSM_dom_sf"/>
</dbReference>
<gene>
    <name evidence="11" type="ORF">Cha6605_1462</name>
</gene>
<comment type="subcellular location">
    <subcellularLocation>
        <location evidence="1">Cell membrane</location>
        <topology evidence="1">Multi-pass membrane protein</topology>
    </subcellularLocation>
</comment>
<dbReference type="SUPFAM" id="SSF82861">
    <property type="entry name" value="Mechanosensitive channel protein MscS (YggB), transmembrane region"/>
    <property type="match status" value="1"/>
</dbReference>
<protein>
    <submittedName>
        <fullName evidence="11">Small-conductance mechanosensitive channel</fullName>
    </submittedName>
</protein>
<evidence type="ECO:0000256" key="6">
    <source>
        <dbReference type="ARBA" id="ARBA00023136"/>
    </source>
</evidence>
<accession>K9UCS4</accession>
<evidence type="ECO:0000313" key="11">
    <source>
        <dbReference type="EMBL" id="AFY92630.1"/>
    </source>
</evidence>
<dbReference type="PANTHER" id="PTHR30221">
    <property type="entry name" value="SMALL-CONDUCTANCE MECHANOSENSITIVE CHANNEL"/>
    <property type="match status" value="1"/>
</dbReference>
<feature type="transmembrane region" description="Helical" evidence="8">
    <location>
        <begin position="155"/>
        <end position="175"/>
    </location>
</feature>
<dbReference type="Pfam" id="PF00924">
    <property type="entry name" value="MS_channel_2nd"/>
    <property type="match status" value="1"/>
</dbReference>
<evidence type="ECO:0000256" key="5">
    <source>
        <dbReference type="ARBA" id="ARBA00022989"/>
    </source>
</evidence>
<dbReference type="InterPro" id="IPR011014">
    <property type="entry name" value="MscS_channel_TM-2"/>
</dbReference>
<evidence type="ECO:0000256" key="2">
    <source>
        <dbReference type="ARBA" id="ARBA00008017"/>
    </source>
</evidence>
<dbReference type="InterPro" id="IPR049278">
    <property type="entry name" value="MS_channel_C"/>
</dbReference>
<dbReference type="RefSeq" id="WP_015158810.1">
    <property type="nucleotide sequence ID" value="NC_019697.1"/>
</dbReference>
<feature type="transmembrane region" description="Helical" evidence="8">
    <location>
        <begin position="195"/>
        <end position="214"/>
    </location>
</feature>
<dbReference type="PROSITE" id="PS01246">
    <property type="entry name" value="UPF0003"/>
    <property type="match status" value="1"/>
</dbReference>
<evidence type="ECO:0000313" key="12">
    <source>
        <dbReference type="Proteomes" id="UP000010366"/>
    </source>
</evidence>
<dbReference type="InterPro" id="IPR006686">
    <property type="entry name" value="MscS_channel_CS"/>
</dbReference>
<dbReference type="GO" id="GO:0005886">
    <property type="term" value="C:plasma membrane"/>
    <property type="evidence" value="ECO:0007669"/>
    <property type="project" value="UniProtKB-SubCell"/>
</dbReference>
<keyword evidence="3" id="KW-1003">Cell membrane</keyword>
<dbReference type="OrthoDB" id="9809206at2"/>
<dbReference type="KEGG" id="cmp:Cha6605_1462"/>
<organism evidence="11 12">
    <name type="scientific">Chamaesiphon minutus (strain ATCC 27169 / PCC 6605)</name>
    <dbReference type="NCBI Taxonomy" id="1173020"/>
    <lineage>
        <taxon>Bacteria</taxon>
        <taxon>Bacillati</taxon>
        <taxon>Cyanobacteriota</taxon>
        <taxon>Cyanophyceae</taxon>
        <taxon>Gomontiellales</taxon>
        <taxon>Chamaesiphonaceae</taxon>
        <taxon>Chamaesiphon</taxon>
    </lineage>
</organism>
<evidence type="ECO:0000259" key="9">
    <source>
        <dbReference type="Pfam" id="PF00924"/>
    </source>
</evidence>
<dbReference type="InterPro" id="IPR023408">
    <property type="entry name" value="MscS_beta-dom_sf"/>
</dbReference>
<dbReference type="SUPFAM" id="SSF82689">
    <property type="entry name" value="Mechanosensitive channel protein MscS (YggB), C-terminal domain"/>
    <property type="match status" value="1"/>
</dbReference>
<evidence type="ECO:0000256" key="3">
    <source>
        <dbReference type="ARBA" id="ARBA00022475"/>
    </source>
</evidence>
<feature type="region of interest" description="Disordered" evidence="7">
    <location>
        <begin position="1"/>
        <end position="23"/>
    </location>
</feature>
<keyword evidence="4 8" id="KW-0812">Transmembrane</keyword>
<evidence type="ECO:0000259" key="10">
    <source>
        <dbReference type="Pfam" id="PF21082"/>
    </source>
</evidence>